<name>A0A931GMZ0_9ACTN</name>
<evidence type="ECO:0000313" key="4">
    <source>
        <dbReference type="Proteomes" id="UP000614047"/>
    </source>
</evidence>
<dbReference type="InterPro" id="IPR025238">
    <property type="entry name" value="DUF4184"/>
</dbReference>
<dbReference type="Pfam" id="PF13803">
    <property type="entry name" value="DUF4184"/>
    <property type="match status" value="1"/>
</dbReference>
<accession>A0A931GMZ0</accession>
<evidence type="ECO:0000256" key="2">
    <source>
        <dbReference type="SAM" id="Phobius"/>
    </source>
</evidence>
<dbReference type="RefSeq" id="WP_197011630.1">
    <property type="nucleotide sequence ID" value="NZ_BAABES010000026.1"/>
</dbReference>
<keyword evidence="2" id="KW-0812">Transmembrane</keyword>
<feature type="transmembrane region" description="Helical" evidence="2">
    <location>
        <begin position="146"/>
        <end position="164"/>
    </location>
</feature>
<feature type="transmembrane region" description="Helical" evidence="2">
    <location>
        <begin position="184"/>
        <end position="208"/>
    </location>
</feature>
<keyword evidence="2" id="KW-0472">Membrane</keyword>
<evidence type="ECO:0000256" key="1">
    <source>
        <dbReference type="SAM" id="MobiDB-lite"/>
    </source>
</evidence>
<feature type="region of interest" description="Disordered" evidence="1">
    <location>
        <begin position="255"/>
        <end position="278"/>
    </location>
</feature>
<reference evidence="3" key="1">
    <citation type="submission" date="2020-11" db="EMBL/GenBank/DDBJ databases">
        <title>Sequencing the genomes of 1000 actinobacteria strains.</title>
        <authorList>
            <person name="Klenk H.-P."/>
        </authorList>
    </citation>
    <scope>NUCLEOTIDE SEQUENCE</scope>
    <source>
        <strain evidence="3">DSM 43175</strain>
    </source>
</reference>
<feature type="transmembrane region" description="Helical" evidence="2">
    <location>
        <begin position="50"/>
        <end position="71"/>
    </location>
</feature>
<sequence>MPFTLSHPAAVLPLARGRLVPSALVAGSMAPDVPYFFSMGDLRAATHDPVGIVTVDIVLGLALFAAFHLVWKWPLVALAPGWARRRLAGPAAGFRWSRIGWVPPSILAGAVTHVLWDAFTHRYHGFADLLPWLVTITFAGLELFRWLQYGSGLLGIAVIAWWSWRWARRAPAPPETRRALPVRGAAAVWGVLVGCAVTGGLLGAATLINQPDLPRTVHMTLASGVIGAICGGGGALTVFGLAFAAFGVRGGVPDAPGAVDEGGRSPAPTADADRPANV</sequence>
<dbReference type="EMBL" id="JADOUA010000001">
    <property type="protein sequence ID" value="MBG6088971.1"/>
    <property type="molecule type" value="Genomic_DNA"/>
</dbReference>
<evidence type="ECO:0008006" key="5">
    <source>
        <dbReference type="Google" id="ProtNLM"/>
    </source>
</evidence>
<keyword evidence="4" id="KW-1185">Reference proteome</keyword>
<gene>
    <name evidence="3" type="ORF">IW256_003084</name>
</gene>
<keyword evidence="2" id="KW-1133">Transmembrane helix</keyword>
<dbReference type="AlphaFoldDB" id="A0A931GMZ0"/>
<feature type="transmembrane region" description="Helical" evidence="2">
    <location>
        <begin position="220"/>
        <end position="246"/>
    </location>
</feature>
<dbReference type="Proteomes" id="UP000614047">
    <property type="component" value="Unassembled WGS sequence"/>
</dbReference>
<organism evidence="3 4">
    <name type="scientific">Actinomadura viridis</name>
    <dbReference type="NCBI Taxonomy" id="58110"/>
    <lineage>
        <taxon>Bacteria</taxon>
        <taxon>Bacillati</taxon>
        <taxon>Actinomycetota</taxon>
        <taxon>Actinomycetes</taxon>
        <taxon>Streptosporangiales</taxon>
        <taxon>Thermomonosporaceae</taxon>
        <taxon>Actinomadura</taxon>
    </lineage>
</organism>
<comment type="caution">
    <text evidence="3">The sequence shown here is derived from an EMBL/GenBank/DDBJ whole genome shotgun (WGS) entry which is preliminary data.</text>
</comment>
<proteinExistence type="predicted"/>
<protein>
    <recommendedName>
        <fullName evidence="5">DUF4184 family protein</fullName>
    </recommendedName>
</protein>
<evidence type="ECO:0000313" key="3">
    <source>
        <dbReference type="EMBL" id="MBG6088971.1"/>
    </source>
</evidence>